<dbReference type="SUPFAM" id="SSF51556">
    <property type="entry name" value="Metallo-dependent hydrolases"/>
    <property type="match status" value="1"/>
</dbReference>
<evidence type="ECO:0000313" key="2">
    <source>
        <dbReference type="EMBL" id="SUZ88196.1"/>
    </source>
</evidence>
<dbReference type="InterPro" id="IPR057744">
    <property type="entry name" value="OTAase-like"/>
</dbReference>
<dbReference type="InterPro" id="IPR011059">
    <property type="entry name" value="Metal-dep_hydrolase_composite"/>
</dbReference>
<dbReference type="InterPro" id="IPR006680">
    <property type="entry name" value="Amidohydro-rel"/>
</dbReference>
<dbReference type="EMBL" id="UINC01001759">
    <property type="protein sequence ID" value="SUZ88196.1"/>
    <property type="molecule type" value="Genomic_DNA"/>
</dbReference>
<dbReference type="CDD" id="cd01299">
    <property type="entry name" value="Met_dep_hydrolase_A"/>
    <property type="match status" value="1"/>
</dbReference>
<dbReference type="Gene3D" id="3.20.20.140">
    <property type="entry name" value="Metal-dependent hydrolases"/>
    <property type="match status" value="1"/>
</dbReference>
<organism evidence="2">
    <name type="scientific">marine metagenome</name>
    <dbReference type="NCBI Taxonomy" id="408172"/>
    <lineage>
        <taxon>unclassified sequences</taxon>
        <taxon>metagenomes</taxon>
        <taxon>ecological metagenomes</taxon>
    </lineage>
</organism>
<accession>A0A381R8Y5</accession>
<gene>
    <name evidence="2" type="ORF">METZ01_LOCUS41050</name>
</gene>
<reference evidence="2" key="1">
    <citation type="submission" date="2018-05" db="EMBL/GenBank/DDBJ databases">
        <authorList>
            <person name="Lanie J.A."/>
            <person name="Ng W.-L."/>
            <person name="Kazmierczak K.M."/>
            <person name="Andrzejewski T.M."/>
            <person name="Davidsen T.M."/>
            <person name="Wayne K.J."/>
            <person name="Tettelin H."/>
            <person name="Glass J.I."/>
            <person name="Rusch D."/>
            <person name="Podicherti R."/>
            <person name="Tsui H.-C.T."/>
            <person name="Winkler M.E."/>
        </authorList>
    </citation>
    <scope>NUCLEOTIDE SEQUENCE</scope>
</reference>
<evidence type="ECO:0000259" key="1">
    <source>
        <dbReference type="Pfam" id="PF01979"/>
    </source>
</evidence>
<dbReference type="SUPFAM" id="SSF51338">
    <property type="entry name" value="Composite domain of metallo-dependent hydrolases"/>
    <property type="match status" value="1"/>
</dbReference>
<dbReference type="InterPro" id="IPR032466">
    <property type="entry name" value="Metal_Hydrolase"/>
</dbReference>
<dbReference type="PANTHER" id="PTHR43135">
    <property type="entry name" value="ALPHA-D-RIBOSE 1-METHYLPHOSPHONATE 5-TRIPHOSPHATE DIPHOSPHATASE"/>
    <property type="match status" value="1"/>
</dbReference>
<feature type="domain" description="Amidohydrolase-related" evidence="1">
    <location>
        <begin position="44"/>
        <end position="396"/>
    </location>
</feature>
<protein>
    <recommendedName>
        <fullName evidence="1">Amidohydrolase-related domain-containing protein</fullName>
    </recommendedName>
</protein>
<dbReference type="AlphaFoldDB" id="A0A381R8Y5"/>
<dbReference type="PANTHER" id="PTHR43135:SF3">
    <property type="entry name" value="ALPHA-D-RIBOSE 1-METHYLPHOSPHONATE 5-TRIPHOSPHATE DIPHOSPHATASE"/>
    <property type="match status" value="1"/>
</dbReference>
<proteinExistence type="predicted"/>
<dbReference type="GO" id="GO:0016810">
    <property type="term" value="F:hydrolase activity, acting on carbon-nitrogen (but not peptide) bonds"/>
    <property type="evidence" value="ECO:0007669"/>
    <property type="project" value="InterPro"/>
</dbReference>
<dbReference type="InterPro" id="IPR051781">
    <property type="entry name" value="Metallo-dep_Hydrolase"/>
</dbReference>
<dbReference type="Pfam" id="PF01979">
    <property type="entry name" value="Amidohydro_1"/>
    <property type="match status" value="1"/>
</dbReference>
<dbReference type="Gene3D" id="2.30.40.10">
    <property type="entry name" value="Urease, subunit C, domain 1"/>
    <property type="match status" value="1"/>
</dbReference>
<name>A0A381R8Y5_9ZZZZ</name>
<sequence length="413" mass="44736">MDGTGDSSFSGEVRIDGNRIQQISIDGSQLSHDDADVIDCAGATLMPGLVEAHAHPSFGNTSTLEALGEVPIEEHTLMTMKHVKLLLDQGFTSINSAAAAKARLDIVIRNAINAGDIPGPRMLAASPELTPTSGLGDVSLRHMKRDSFAIVCDGPEEFRKVAREMVREEVDTLKINPSGDEFVPFAKARHTVMNDSEVAAVCEVAQSRDLRVAAHARSAEAVKMSLRHGCEIIYHATLMDDEALDLLEAAKDRIFVAPTIGIQITTLHEASDWGITTEVAEGLGMRRELEIGAESMKELHRRGVKVLPGGDYGFAWNPIGTNARDLEHFVNYLNFTPMEAIVAATKYGGQIMMMGDELGLIKEGYLADLLIVDGDPVQDVSILQDSSRLLGIMKDGGFHKRPSDQLAVQRQAA</sequence>